<proteinExistence type="inferred from homology"/>
<evidence type="ECO:0000259" key="8">
    <source>
        <dbReference type="Pfam" id="PF14322"/>
    </source>
</evidence>
<dbReference type="Pfam" id="PF07980">
    <property type="entry name" value="SusD_RagB"/>
    <property type="match status" value="1"/>
</dbReference>
<evidence type="ECO:0000256" key="5">
    <source>
        <dbReference type="ARBA" id="ARBA00023237"/>
    </source>
</evidence>
<evidence type="ECO:0000256" key="1">
    <source>
        <dbReference type="ARBA" id="ARBA00004442"/>
    </source>
</evidence>
<name>A0ABR7D2K9_9BACT</name>
<evidence type="ECO:0000313" key="9">
    <source>
        <dbReference type="EMBL" id="MBC5622168.1"/>
    </source>
</evidence>
<reference evidence="9 10" key="1">
    <citation type="submission" date="2020-08" db="EMBL/GenBank/DDBJ databases">
        <title>Genome public.</title>
        <authorList>
            <person name="Liu C."/>
            <person name="Sun Q."/>
        </authorList>
    </citation>
    <scope>NUCLEOTIDE SEQUENCE [LARGE SCALE GENOMIC DNA]</scope>
    <source>
        <strain evidence="9 10">NSJ-56</strain>
    </source>
</reference>
<keyword evidence="5" id="KW-0998">Cell outer membrane</keyword>
<protein>
    <submittedName>
        <fullName evidence="9">RagB/SusD family nutrient uptake outer membrane protein</fullName>
    </submittedName>
</protein>
<dbReference type="InterPro" id="IPR033985">
    <property type="entry name" value="SusD-like_N"/>
</dbReference>
<evidence type="ECO:0000256" key="2">
    <source>
        <dbReference type="ARBA" id="ARBA00006275"/>
    </source>
</evidence>
<dbReference type="EMBL" id="JACOOH010000006">
    <property type="protein sequence ID" value="MBC5622168.1"/>
    <property type="molecule type" value="Genomic_DNA"/>
</dbReference>
<keyword evidence="10" id="KW-1185">Reference proteome</keyword>
<sequence length="521" mass="58999">MRRLNILLLISLVLICQACDDFLAKTPSDEVTPESTQAFSELLLYEGYLPNSQVVNRMLYYMDDDVENNYPTSTYSSGYRDADIENKLFYTWQPGAVNDVINNTAGNTYSATKGVLPWQAYFKCILGCNIILVYADESVGSEIDKNYLKGEAYCLRAFHYFQLVNLYGWPYNDEKNDPKVSLGVPIVTEPEIGALSLARSTVEQVYSLIVEDIENSIRYFDKGKKESTKYRVSSLTAHLLASRIYLYMENWEKALEHARVVMGQKKLCDYTQGVPTAIFTAENDDILWMYGTKDNVWGIGDASLSSSAFVASYSLYESFESEDWKDARADGFFSVARDSVFDSHYDYETGQVIKELISTSVMVSVLKYPTSTSAYTQGVRVTEAYLNAIEALLGQYKAGNAGAGNEALQLLNDFRSKRYVSAGGAALPGIEMKNADELIDIYRLERRKELCYEGQRWFDLRRFGMPRLEKIWALDGNTREKYVLEKHDPLYVLEIPAYVTDLNSGLQLNETLSSPRLPVSL</sequence>
<feature type="chain" id="PRO_5046500621" evidence="6">
    <location>
        <begin position="19"/>
        <end position="521"/>
    </location>
</feature>
<organism evidence="9 10">
    <name type="scientific">Butyricimonas hominis</name>
    <dbReference type="NCBI Taxonomy" id="2763032"/>
    <lineage>
        <taxon>Bacteria</taxon>
        <taxon>Pseudomonadati</taxon>
        <taxon>Bacteroidota</taxon>
        <taxon>Bacteroidia</taxon>
        <taxon>Bacteroidales</taxon>
        <taxon>Odoribacteraceae</taxon>
        <taxon>Butyricimonas</taxon>
    </lineage>
</organism>
<evidence type="ECO:0000259" key="7">
    <source>
        <dbReference type="Pfam" id="PF07980"/>
    </source>
</evidence>
<dbReference type="InterPro" id="IPR011990">
    <property type="entry name" value="TPR-like_helical_dom_sf"/>
</dbReference>
<comment type="subcellular location">
    <subcellularLocation>
        <location evidence="1">Cell outer membrane</location>
    </subcellularLocation>
</comment>
<feature type="domain" description="SusD-like N-terminal" evidence="8">
    <location>
        <begin position="54"/>
        <end position="246"/>
    </location>
</feature>
<keyword evidence="3 6" id="KW-0732">Signal</keyword>
<accession>A0ABR7D2K9</accession>
<dbReference type="RefSeq" id="WP_186976708.1">
    <property type="nucleotide sequence ID" value="NZ_JACOOH010000006.1"/>
</dbReference>
<dbReference type="InterPro" id="IPR012944">
    <property type="entry name" value="SusD_RagB_dom"/>
</dbReference>
<evidence type="ECO:0000256" key="4">
    <source>
        <dbReference type="ARBA" id="ARBA00023136"/>
    </source>
</evidence>
<dbReference type="Pfam" id="PF14322">
    <property type="entry name" value="SusD-like_3"/>
    <property type="match status" value="1"/>
</dbReference>
<comment type="similarity">
    <text evidence="2">Belongs to the SusD family.</text>
</comment>
<evidence type="ECO:0000313" key="10">
    <source>
        <dbReference type="Proteomes" id="UP000646484"/>
    </source>
</evidence>
<feature type="domain" description="RagB/SusD" evidence="7">
    <location>
        <begin position="376"/>
        <end position="479"/>
    </location>
</feature>
<feature type="signal peptide" evidence="6">
    <location>
        <begin position="1"/>
        <end position="18"/>
    </location>
</feature>
<evidence type="ECO:0000256" key="3">
    <source>
        <dbReference type="ARBA" id="ARBA00022729"/>
    </source>
</evidence>
<gene>
    <name evidence="9" type="ORF">H8S64_13770</name>
</gene>
<comment type="caution">
    <text evidence="9">The sequence shown here is derived from an EMBL/GenBank/DDBJ whole genome shotgun (WGS) entry which is preliminary data.</text>
</comment>
<evidence type="ECO:0000256" key="6">
    <source>
        <dbReference type="SAM" id="SignalP"/>
    </source>
</evidence>
<keyword evidence="4" id="KW-0472">Membrane</keyword>
<dbReference type="SUPFAM" id="SSF48452">
    <property type="entry name" value="TPR-like"/>
    <property type="match status" value="1"/>
</dbReference>
<dbReference type="Proteomes" id="UP000646484">
    <property type="component" value="Unassembled WGS sequence"/>
</dbReference>
<dbReference type="Gene3D" id="1.25.40.390">
    <property type="match status" value="1"/>
</dbReference>